<evidence type="ECO:0000256" key="8">
    <source>
        <dbReference type="ARBA" id="ARBA00023209"/>
    </source>
</evidence>
<dbReference type="GO" id="GO:0004609">
    <property type="term" value="F:phosphatidylserine decarboxylase activity"/>
    <property type="evidence" value="ECO:0007669"/>
    <property type="project" value="UniProtKB-EC"/>
</dbReference>
<keyword evidence="7" id="KW-0865">Zymogen</keyword>
<comment type="pathway">
    <text evidence="12">Phospholipid metabolism; phosphatidylethanolamine biosynthesis.</text>
</comment>
<dbReference type="NCBIfam" id="TIGR00163">
    <property type="entry name" value="PS_decarb"/>
    <property type="match status" value="1"/>
</dbReference>
<dbReference type="EMBL" id="NXLV01000005">
    <property type="protein sequence ID" value="RDU70974.1"/>
    <property type="molecule type" value="Genomic_DNA"/>
</dbReference>
<dbReference type="Proteomes" id="UP000257045">
    <property type="component" value="Unassembled WGS sequence"/>
</dbReference>
<evidence type="ECO:0000256" key="11">
    <source>
        <dbReference type="ARBA" id="ARBA00023317"/>
    </source>
</evidence>
<protein>
    <recommendedName>
        <fullName evidence="3">phosphatidylserine decarboxylase</fullName>
        <ecNumber evidence="3">4.1.1.65</ecNumber>
    </recommendedName>
</protein>
<gene>
    <name evidence="13" type="ORF">CQA58_04130</name>
</gene>
<dbReference type="PANTHER" id="PTHR10067">
    <property type="entry name" value="PHOSPHATIDYLSERINE DECARBOXYLASE"/>
    <property type="match status" value="1"/>
</dbReference>
<keyword evidence="11" id="KW-0670">Pyruvate</keyword>
<comment type="caution">
    <text evidence="13">The sequence shown here is derived from an EMBL/GenBank/DDBJ whole genome shotgun (WGS) entry which is preliminary data.</text>
</comment>
<name>A0A3D8J292_9HELI</name>
<dbReference type="NCBIfam" id="NF003038">
    <property type="entry name" value="PRK03934.1"/>
    <property type="match status" value="1"/>
</dbReference>
<evidence type="ECO:0000256" key="1">
    <source>
        <dbReference type="ARBA" id="ARBA00001928"/>
    </source>
</evidence>
<keyword evidence="14" id="KW-1185">Reference proteome</keyword>
<organism evidence="13 14">
    <name type="scientific">Helicobacter brantae</name>
    <dbReference type="NCBI Taxonomy" id="375927"/>
    <lineage>
        <taxon>Bacteria</taxon>
        <taxon>Pseudomonadati</taxon>
        <taxon>Campylobacterota</taxon>
        <taxon>Epsilonproteobacteria</taxon>
        <taxon>Campylobacterales</taxon>
        <taxon>Helicobacteraceae</taxon>
        <taxon>Helicobacter</taxon>
    </lineage>
</organism>
<dbReference type="InterPro" id="IPR003817">
    <property type="entry name" value="PS_Dcarbxylase"/>
</dbReference>
<keyword evidence="10" id="KW-1208">Phospholipid metabolism</keyword>
<keyword evidence="8" id="KW-0594">Phospholipid biosynthesis</keyword>
<evidence type="ECO:0000256" key="7">
    <source>
        <dbReference type="ARBA" id="ARBA00023145"/>
    </source>
</evidence>
<dbReference type="InterPro" id="IPR033177">
    <property type="entry name" value="PSD-B"/>
</dbReference>
<accession>A0A3D8J292</accession>
<dbReference type="EC" id="4.1.1.65" evidence="3"/>
<dbReference type="UniPathway" id="UPA00558"/>
<keyword evidence="6" id="KW-0443">Lipid metabolism</keyword>
<dbReference type="PANTHER" id="PTHR10067:SF6">
    <property type="entry name" value="PHOSPHATIDYLSERINE DECARBOXYLASE PROENZYME, MITOCHONDRIAL"/>
    <property type="match status" value="1"/>
</dbReference>
<comment type="pathway">
    <text evidence="2">Lipid metabolism.</text>
</comment>
<dbReference type="AlphaFoldDB" id="A0A3D8J292"/>
<dbReference type="RefSeq" id="WP_115569463.1">
    <property type="nucleotide sequence ID" value="NZ_NXLV01000005.1"/>
</dbReference>
<sequence>MLDSNTLSRYFGKFASHQFPKWFQKIVNQSYVRIFDIDLSEFDSIESYPTLNALFTRELKTPRSFDSNPQIIISPCDSLIMEQGRVQDNTALQIKGMDYCVRELLGEGVEGEYFYTNFYLSPKDYHRFHAPSDMHIEEIRYFAGELLPVNRPSLQKNQNLFIRNERVVLVARDSLGHKMFYVAIGALNVGQMVVHCESRIHTNAKANINTAYTYPTPIFIAKGEEVGLFKMGSTILTFQKDYSPFTKEGDKVRFGESVGEFIS</sequence>
<reference evidence="13 14" key="1">
    <citation type="submission" date="2018-04" db="EMBL/GenBank/DDBJ databases">
        <title>Novel Campyloabacter and Helicobacter Species and Strains.</title>
        <authorList>
            <person name="Mannion A.J."/>
            <person name="Shen Z."/>
            <person name="Fox J.G."/>
        </authorList>
    </citation>
    <scope>NUCLEOTIDE SEQUENCE [LARGE SCALE GENOMIC DNA]</scope>
    <source>
        <strain evidence="13 14">MIT 04-9366</strain>
    </source>
</reference>
<dbReference type="GO" id="GO:0006646">
    <property type="term" value="P:phosphatidylethanolamine biosynthetic process"/>
    <property type="evidence" value="ECO:0007669"/>
    <property type="project" value="UniProtKB-UniPathway"/>
</dbReference>
<evidence type="ECO:0000313" key="13">
    <source>
        <dbReference type="EMBL" id="RDU70974.1"/>
    </source>
</evidence>
<evidence type="ECO:0000313" key="14">
    <source>
        <dbReference type="Proteomes" id="UP000257045"/>
    </source>
</evidence>
<evidence type="ECO:0000256" key="9">
    <source>
        <dbReference type="ARBA" id="ARBA00023239"/>
    </source>
</evidence>
<proteinExistence type="predicted"/>
<evidence type="ECO:0000256" key="12">
    <source>
        <dbReference type="ARBA" id="ARBA00024326"/>
    </source>
</evidence>
<dbReference type="OrthoDB" id="9802030at2"/>
<keyword evidence="4" id="KW-0444">Lipid biosynthesis</keyword>
<evidence type="ECO:0000256" key="4">
    <source>
        <dbReference type="ARBA" id="ARBA00022516"/>
    </source>
</evidence>
<dbReference type="Pfam" id="PF02666">
    <property type="entry name" value="PS_Dcarbxylase"/>
    <property type="match status" value="1"/>
</dbReference>
<evidence type="ECO:0000256" key="6">
    <source>
        <dbReference type="ARBA" id="ARBA00023098"/>
    </source>
</evidence>
<evidence type="ECO:0000256" key="3">
    <source>
        <dbReference type="ARBA" id="ARBA00012243"/>
    </source>
</evidence>
<keyword evidence="5" id="KW-0210">Decarboxylase</keyword>
<evidence type="ECO:0000256" key="5">
    <source>
        <dbReference type="ARBA" id="ARBA00022793"/>
    </source>
</evidence>
<evidence type="ECO:0000256" key="2">
    <source>
        <dbReference type="ARBA" id="ARBA00005189"/>
    </source>
</evidence>
<keyword evidence="9" id="KW-0456">Lyase</keyword>
<comment type="cofactor">
    <cofactor evidence="1">
        <name>pyruvate</name>
        <dbReference type="ChEBI" id="CHEBI:15361"/>
    </cofactor>
</comment>
<evidence type="ECO:0000256" key="10">
    <source>
        <dbReference type="ARBA" id="ARBA00023264"/>
    </source>
</evidence>